<evidence type="ECO:0000313" key="1">
    <source>
        <dbReference type="EMBL" id="BAB91406.1"/>
    </source>
</evidence>
<accession>Q8L3D5</accession>
<keyword evidence="1" id="KW-0614">Plasmid</keyword>
<dbReference type="EMBL" id="AB084384">
    <property type="protein sequence ID" value="BAB91406.1"/>
    <property type="molecule type" value="Genomic_DNA"/>
</dbReference>
<proteinExistence type="predicted"/>
<reference evidence="1" key="1">
    <citation type="submission" date="2002-04" db="EMBL/GenBank/DDBJ databases">
        <title>corynebacterium efficiens cryptic plasmid.</title>
        <authorList>
            <person name="Matsuzaki Y."/>
            <person name="Kimura E."/>
            <person name="Nakamatsu T."/>
            <person name="Kurahashi O."/>
        </authorList>
    </citation>
    <scope>NUCLEOTIDE SEQUENCE</scope>
    <source>
        <plasmid evidence="1">pYM2</plasmid>
    </source>
</reference>
<dbReference type="AlphaFoldDB" id="Q8L3D5"/>
<geneLocation type="plasmid" evidence="1">
    <name>pYM2</name>
</geneLocation>
<gene>
    <name evidence="1" type="primary">per</name>
</gene>
<name>Q8L3D5_COREC</name>
<sequence length="67" mass="7379">MAVRARESAHVLSQVVEFLEQIGRSGDSDLDAVYERDWQLDADTLTFIAQALEGLADQAEAKDAVNE</sequence>
<organism evidence="1">
    <name type="scientific">Corynebacterium efficiens</name>
    <dbReference type="NCBI Taxonomy" id="152794"/>
    <lineage>
        <taxon>Bacteria</taxon>
        <taxon>Bacillati</taxon>
        <taxon>Actinomycetota</taxon>
        <taxon>Actinomycetes</taxon>
        <taxon>Mycobacteriales</taxon>
        <taxon>Corynebacteriaceae</taxon>
        <taxon>Corynebacterium</taxon>
    </lineage>
</organism>
<protein>
    <submittedName>
        <fullName evidence="1">Per protein</fullName>
    </submittedName>
</protein>